<protein>
    <submittedName>
        <fullName evidence="1">Uncharacterized protein</fullName>
    </submittedName>
</protein>
<gene>
    <name evidence="1" type="ORF">V6575_04380</name>
</gene>
<dbReference type="RefSeq" id="WP_340272878.1">
    <property type="nucleotide sequence ID" value="NZ_JBAKIA010000002.1"/>
</dbReference>
<name>A0ABU8TGN8_9HYPH</name>
<accession>A0ABU8TGN8</accession>
<evidence type="ECO:0000313" key="1">
    <source>
        <dbReference type="EMBL" id="MEJ8473312.1"/>
    </source>
</evidence>
<evidence type="ECO:0000313" key="2">
    <source>
        <dbReference type="Proteomes" id="UP001385499"/>
    </source>
</evidence>
<reference evidence="1 2" key="1">
    <citation type="submission" date="2024-02" db="EMBL/GenBank/DDBJ databases">
        <title>Roseibium algae sp. nov., isolated from marine alga (Grateloupia sp.), showing potential in myo-inositol conversion.</title>
        <authorList>
            <person name="Wang Y."/>
        </authorList>
    </citation>
    <scope>NUCLEOTIDE SEQUENCE [LARGE SCALE GENOMIC DNA]</scope>
    <source>
        <strain evidence="1 2">H3510</strain>
    </source>
</reference>
<dbReference type="EMBL" id="JBAKIA010000002">
    <property type="protein sequence ID" value="MEJ8473312.1"/>
    <property type="molecule type" value="Genomic_DNA"/>
</dbReference>
<sequence>MIQLRKRLDSLEAFNAAISGFQHLPHETLTKFILAHYTVDLDVMSTFLQEDCKAETAVTAHEPAKQVAA</sequence>
<proteinExistence type="predicted"/>
<keyword evidence="2" id="KW-1185">Reference proteome</keyword>
<comment type="caution">
    <text evidence="1">The sequence shown here is derived from an EMBL/GenBank/DDBJ whole genome shotgun (WGS) entry which is preliminary data.</text>
</comment>
<organism evidence="1 2">
    <name type="scientific">Roseibium algae</name>
    <dbReference type="NCBI Taxonomy" id="3123038"/>
    <lineage>
        <taxon>Bacteria</taxon>
        <taxon>Pseudomonadati</taxon>
        <taxon>Pseudomonadota</taxon>
        <taxon>Alphaproteobacteria</taxon>
        <taxon>Hyphomicrobiales</taxon>
        <taxon>Stappiaceae</taxon>
        <taxon>Roseibium</taxon>
    </lineage>
</organism>
<dbReference type="Proteomes" id="UP001385499">
    <property type="component" value="Unassembled WGS sequence"/>
</dbReference>